<name>A0AAD8PQK4_9PEZI</name>
<gene>
    <name evidence="3" type="ORF">LY79DRAFT_372080</name>
</gene>
<evidence type="ECO:0000313" key="4">
    <source>
        <dbReference type="Proteomes" id="UP001230504"/>
    </source>
</evidence>
<protein>
    <recommendedName>
        <fullName evidence="5">Secreted protein</fullName>
    </recommendedName>
</protein>
<dbReference type="AlphaFoldDB" id="A0AAD8PQK4"/>
<accession>A0AAD8PQK4</accession>
<proteinExistence type="predicted"/>
<feature type="signal peptide" evidence="2">
    <location>
        <begin position="1"/>
        <end position="25"/>
    </location>
</feature>
<evidence type="ECO:0008006" key="5">
    <source>
        <dbReference type="Google" id="ProtNLM"/>
    </source>
</evidence>
<comment type="caution">
    <text evidence="3">The sequence shown here is derived from an EMBL/GenBank/DDBJ whole genome shotgun (WGS) entry which is preliminary data.</text>
</comment>
<sequence>MNRWPFSPSLSVSLSMSLSLSLSLSLSVCVCGWSAFDSLFIAFLAIPVPSVSLSRLLESSRALDTQCLDHERKKNPCRNVTNRTGPAIIRPVFHDGKRPNGSKTHSTSGDMALT</sequence>
<feature type="region of interest" description="Disordered" evidence="1">
    <location>
        <begin position="90"/>
        <end position="114"/>
    </location>
</feature>
<keyword evidence="2" id="KW-0732">Signal</keyword>
<dbReference type="Proteomes" id="UP001230504">
    <property type="component" value="Unassembled WGS sequence"/>
</dbReference>
<dbReference type="GeneID" id="85437075"/>
<evidence type="ECO:0000256" key="2">
    <source>
        <dbReference type="SAM" id="SignalP"/>
    </source>
</evidence>
<keyword evidence="4" id="KW-1185">Reference proteome</keyword>
<feature type="compositionally biased region" description="Polar residues" evidence="1">
    <location>
        <begin position="101"/>
        <end position="114"/>
    </location>
</feature>
<reference evidence="3" key="1">
    <citation type="submission" date="2021-06" db="EMBL/GenBank/DDBJ databases">
        <title>Comparative genomics, transcriptomics and evolutionary studies reveal genomic signatures of adaptation to plant cell wall in hemibiotrophic fungi.</title>
        <authorList>
            <consortium name="DOE Joint Genome Institute"/>
            <person name="Baroncelli R."/>
            <person name="Diaz J.F."/>
            <person name="Benocci T."/>
            <person name="Peng M."/>
            <person name="Battaglia E."/>
            <person name="Haridas S."/>
            <person name="Andreopoulos W."/>
            <person name="Labutti K."/>
            <person name="Pangilinan J."/>
            <person name="Floch G.L."/>
            <person name="Makela M.R."/>
            <person name="Henrissat B."/>
            <person name="Grigoriev I.V."/>
            <person name="Crouch J.A."/>
            <person name="De Vries R.P."/>
            <person name="Sukno S.A."/>
            <person name="Thon M.R."/>
        </authorList>
    </citation>
    <scope>NUCLEOTIDE SEQUENCE</scope>
    <source>
        <strain evidence="3">CBS 125086</strain>
    </source>
</reference>
<evidence type="ECO:0000256" key="1">
    <source>
        <dbReference type="SAM" id="MobiDB-lite"/>
    </source>
</evidence>
<evidence type="ECO:0000313" key="3">
    <source>
        <dbReference type="EMBL" id="KAK1574158.1"/>
    </source>
</evidence>
<organism evidence="3 4">
    <name type="scientific">Colletotrichum navitas</name>
    <dbReference type="NCBI Taxonomy" id="681940"/>
    <lineage>
        <taxon>Eukaryota</taxon>
        <taxon>Fungi</taxon>
        <taxon>Dikarya</taxon>
        <taxon>Ascomycota</taxon>
        <taxon>Pezizomycotina</taxon>
        <taxon>Sordariomycetes</taxon>
        <taxon>Hypocreomycetidae</taxon>
        <taxon>Glomerellales</taxon>
        <taxon>Glomerellaceae</taxon>
        <taxon>Colletotrichum</taxon>
        <taxon>Colletotrichum graminicola species complex</taxon>
    </lineage>
</organism>
<dbReference type="EMBL" id="JAHLJV010000079">
    <property type="protein sequence ID" value="KAK1574158.1"/>
    <property type="molecule type" value="Genomic_DNA"/>
</dbReference>
<dbReference type="RefSeq" id="XP_060409702.1">
    <property type="nucleotide sequence ID" value="XM_060552835.1"/>
</dbReference>
<feature type="chain" id="PRO_5041993237" description="Secreted protein" evidence="2">
    <location>
        <begin position="26"/>
        <end position="114"/>
    </location>
</feature>